<feature type="transmembrane region" description="Helical" evidence="6">
    <location>
        <begin position="283"/>
        <end position="307"/>
    </location>
</feature>
<evidence type="ECO:0000313" key="9">
    <source>
        <dbReference type="Proteomes" id="UP001610446"/>
    </source>
</evidence>
<comment type="subcellular location">
    <subcellularLocation>
        <location evidence="1">Membrane</location>
        <topology evidence="1">Multi-pass membrane protein</topology>
    </subcellularLocation>
</comment>
<dbReference type="InterPro" id="IPR036259">
    <property type="entry name" value="MFS_trans_sf"/>
</dbReference>
<feature type="transmembrane region" description="Helical" evidence="6">
    <location>
        <begin position="460"/>
        <end position="478"/>
    </location>
</feature>
<organism evidence="8 9">
    <name type="scientific">Aspergillus pseudoustus</name>
    <dbReference type="NCBI Taxonomy" id="1810923"/>
    <lineage>
        <taxon>Eukaryota</taxon>
        <taxon>Fungi</taxon>
        <taxon>Dikarya</taxon>
        <taxon>Ascomycota</taxon>
        <taxon>Pezizomycotina</taxon>
        <taxon>Eurotiomycetes</taxon>
        <taxon>Eurotiomycetidae</taxon>
        <taxon>Eurotiales</taxon>
        <taxon>Aspergillaceae</taxon>
        <taxon>Aspergillus</taxon>
        <taxon>Aspergillus subgen. Nidulantes</taxon>
    </lineage>
</organism>
<proteinExistence type="predicted"/>
<feature type="transmembrane region" description="Helical" evidence="6">
    <location>
        <begin position="258"/>
        <end position="277"/>
    </location>
</feature>
<dbReference type="Gene3D" id="1.20.1250.20">
    <property type="entry name" value="MFS general substrate transporter like domains"/>
    <property type="match status" value="1"/>
</dbReference>
<dbReference type="Pfam" id="PF07690">
    <property type="entry name" value="MFS_1"/>
    <property type="match status" value="1"/>
</dbReference>
<feature type="transmembrane region" description="Helical" evidence="6">
    <location>
        <begin position="155"/>
        <end position="176"/>
    </location>
</feature>
<keyword evidence="9" id="KW-1185">Reference proteome</keyword>
<evidence type="ECO:0000256" key="1">
    <source>
        <dbReference type="ARBA" id="ARBA00004141"/>
    </source>
</evidence>
<dbReference type="Gene3D" id="1.20.1720.10">
    <property type="entry name" value="Multidrug resistance protein D"/>
    <property type="match status" value="1"/>
</dbReference>
<keyword evidence="3 6" id="KW-1133">Transmembrane helix</keyword>
<feature type="transmembrane region" description="Helical" evidence="6">
    <location>
        <begin position="395"/>
        <end position="412"/>
    </location>
</feature>
<dbReference type="PROSITE" id="PS50850">
    <property type="entry name" value="MFS"/>
    <property type="match status" value="1"/>
</dbReference>
<evidence type="ECO:0000313" key="8">
    <source>
        <dbReference type="EMBL" id="KAL2840516.1"/>
    </source>
</evidence>
<feature type="domain" description="Major facilitator superfamily (MFS) profile" evidence="7">
    <location>
        <begin position="65"/>
        <end position="555"/>
    </location>
</feature>
<evidence type="ECO:0000256" key="6">
    <source>
        <dbReference type="SAM" id="Phobius"/>
    </source>
</evidence>
<feature type="transmembrane region" description="Helical" evidence="6">
    <location>
        <begin position="424"/>
        <end position="448"/>
    </location>
</feature>
<evidence type="ECO:0000256" key="5">
    <source>
        <dbReference type="SAM" id="MobiDB-lite"/>
    </source>
</evidence>
<dbReference type="PANTHER" id="PTHR23501:SF33">
    <property type="entry name" value="MAJOR FACILITATOR SUPERFAMILY (MFS) PROFILE DOMAIN-CONTAINING PROTEIN"/>
    <property type="match status" value="1"/>
</dbReference>
<keyword evidence="2 6" id="KW-0812">Transmembrane</keyword>
<dbReference type="EMBL" id="JBFXLU010000120">
    <property type="protein sequence ID" value="KAL2840516.1"/>
    <property type="molecule type" value="Genomic_DNA"/>
</dbReference>
<feature type="transmembrane region" description="Helical" evidence="6">
    <location>
        <begin position="130"/>
        <end position="149"/>
    </location>
</feature>
<name>A0ABR4JKD4_9EURO</name>
<feature type="transmembrane region" description="Helical" evidence="6">
    <location>
        <begin position="328"/>
        <end position="353"/>
    </location>
</feature>
<dbReference type="InterPro" id="IPR011701">
    <property type="entry name" value="MFS"/>
</dbReference>
<gene>
    <name evidence="8" type="ORF">BJY01DRAFT_249979</name>
</gene>
<dbReference type="Proteomes" id="UP001610446">
    <property type="component" value="Unassembled WGS sequence"/>
</dbReference>
<accession>A0ABR4JKD4</accession>
<evidence type="ECO:0000256" key="3">
    <source>
        <dbReference type="ARBA" id="ARBA00022989"/>
    </source>
</evidence>
<feature type="transmembrane region" description="Helical" evidence="6">
    <location>
        <begin position="365"/>
        <end position="386"/>
    </location>
</feature>
<evidence type="ECO:0000256" key="2">
    <source>
        <dbReference type="ARBA" id="ARBA00022692"/>
    </source>
</evidence>
<protein>
    <submittedName>
        <fullName evidence="8">Major facilitator superfamily domain-containing protein</fullName>
    </submittedName>
</protein>
<feature type="transmembrane region" description="Helical" evidence="6">
    <location>
        <begin position="216"/>
        <end position="238"/>
    </location>
</feature>
<comment type="caution">
    <text evidence="8">The sequence shown here is derived from an EMBL/GenBank/DDBJ whole genome shotgun (WGS) entry which is preliminary data.</text>
</comment>
<keyword evidence="4 6" id="KW-0472">Membrane</keyword>
<reference evidence="8 9" key="1">
    <citation type="submission" date="2024-07" db="EMBL/GenBank/DDBJ databases">
        <title>Section-level genome sequencing and comparative genomics of Aspergillus sections Usti and Cavernicolus.</title>
        <authorList>
            <consortium name="Lawrence Berkeley National Laboratory"/>
            <person name="Nybo J.L."/>
            <person name="Vesth T.C."/>
            <person name="Theobald S."/>
            <person name="Frisvad J.C."/>
            <person name="Larsen T.O."/>
            <person name="Kjaerboelling I."/>
            <person name="Rothschild-Mancinelli K."/>
            <person name="Lyhne E.K."/>
            <person name="Kogle M.E."/>
            <person name="Barry K."/>
            <person name="Clum A."/>
            <person name="Na H."/>
            <person name="Ledsgaard L."/>
            <person name="Lin J."/>
            <person name="Lipzen A."/>
            <person name="Kuo A."/>
            <person name="Riley R."/>
            <person name="Mondo S."/>
            <person name="Labutti K."/>
            <person name="Haridas S."/>
            <person name="Pangalinan J."/>
            <person name="Salamov A.A."/>
            <person name="Simmons B.A."/>
            <person name="Magnuson J.K."/>
            <person name="Chen J."/>
            <person name="Drula E."/>
            <person name="Henrissat B."/>
            <person name="Wiebenga A."/>
            <person name="Lubbers R.J."/>
            <person name="Gomes A.C."/>
            <person name="Makela M.R."/>
            <person name="Stajich J."/>
            <person name="Grigoriev I.V."/>
            <person name="Mortensen U.H."/>
            <person name="De Vries R.P."/>
            <person name="Baker S.E."/>
            <person name="Andersen M.R."/>
        </authorList>
    </citation>
    <scope>NUCLEOTIDE SEQUENCE [LARGE SCALE GENOMIC DNA]</scope>
    <source>
        <strain evidence="8 9">CBS 123904</strain>
    </source>
</reference>
<evidence type="ECO:0000256" key="4">
    <source>
        <dbReference type="ARBA" id="ARBA00023136"/>
    </source>
</evidence>
<sequence length="555" mass="58850">MTVTTDETTPLNPGNANSDGTYQTITVDPAKQATSTSNVAADEENVAPQSPAKPAVEALASIRSIITVLLLGEFISNADSSLIITATARITSEFNQLQGAAWLSTGYTIGVCAAQPMYGKLSDIYGRKPLLLWSYFFLALGCVICGLATDLWVVILGRAISGIGGAGVMTMSSIIITDIVPKREVAKWRAYVNVSMTLGRSVGGPIGGVLTDTIGWRWAFLLQAPLLGLAAILVILQLKLAPRSPSASESNGARIRRIDFRGGFLLSASIVTSILLLDRGGKSFAWASLVTLGLTSAATVAFALFVYTELYVAAEPIFDLRILRRPNVASSFLVSAFQVAAQVGMMFTVPLYFQVTQRVSSTVAGAHLIPAVLGNTIGGLSAGIFIRKTGNYKPVLVLAGLVACISYLLQILRWNGNTGAWESLYIVFGGLGSGICGSASFVSMTAFLEPQEIGMATSGFMLLISVALTSGVTTIYTVQGLEFKRQLENRLQGPDASTIIRHALSSVRYITRLTGPVREIVVGSYVVGLKHAYFVSLVCSALSSVAALTAKNHRL</sequence>
<dbReference type="InterPro" id="IPR020846">
    <property type="entry name" value="MFS_dom"/>
</dbReference>
<dbReference type="SUPFAM" id="SSF103473">
    <property type="entry name" value="MFS general substrate transporter"/>
    <property type="match status" value="1"/>
</dbReference>
<dbReference type="PANTHER" id="PTHR23501">
    <property type="entry name" value="MAJOR FACILITATOR SUPERFAMILY"/>
    <property type="match status" value="1"/>
</dbReference>
<evidence type="ECO:0000259" key="7">
    <source>
        <dbReference type="PROSITE" id="PS50850"/>
    </source>
</evidence>
<feature type="region of interest" description="Disordered" evidence="5">
    <location>
        <begin position="1"/>
        <end position="22"/>
    </location>
</feature>